<reference evidence="1" key="1">
    <citation type="submission" date="2019-08" db="EMBL/GenBank/DDBJ databases">
        <authorList>
            <person name="Kucharzyk K."/>
            <person name="Murdoch R.W."/>
            <person name="Higgins S."/>
            <person name="Loffler F."/>
        </authorList>
    </citation>
    <scope>NUCLEOTIDE SEQUENCE</scope>
</reference>
<comment type="caution">
    <text evidence="1">The sequence shown here is derived from an EMBL/GenBank/DDBJ whole genome shotgun (WGS) entry which is preliminary data.</text>
</comment>
<sequence length="41" mass="4737">MIFLIIKRGILFLVLILRDQGRREIAHSGAVFLWKKLNGIS</sequence>
<accession>A0A645H2I7</accession>
<gene>
    <name evidence="1" type="ORF">SDC9_180712</name>
</gene>
<organism evidence="1">
    <name type="scientific">bioreactor metagenome</name>
    <dbReference type="NCBI Taxonomy" id="1076179"/>
    <lineage>
        <taxon>unclassified sequences</taxon>
        <taxon>metagenomes</taxon>
        <taxon>ecological metagenomes</taxon>
    </lineage>
</organism>
<protein>
    <submittedName>
        <fullName evidence="1">Uncharacterized protein</fullName>
    </submittedName>
</protein>
<evidence type="ECO:0000313" key="1">
    <source>
        <dbReference type="EMBL" id="MPN33228.1"/>
    </source>
</evidence>
<name>A0A645H2I7_9ZZZZ</name>
<dbReference type="AlphaFoldDB" id="A0A645H2I7"/>
<dbReference type="EMBL" id="VSSQ01085625">
    <property type="protein sequence ID" value="MPN33228.1"/>
    <property type="molecule type" value="Genomic_DNA"/>
</dbReference>
<proteinExistence type="predicted"/>